<organism evidence="2 3">
    <name type="scientific">Plasmodium vivax</name>
    <name type="common">malaria parasite P. vivax</name>
    <dbReference type="NCBI Taxonomy" id="5855"/>
    <lineage>
        <taxon>Eukaryota</taxon>
        <taxon>Sar</taxon>
        <taxon>Alveolata</taxon>
        <taxon>Apicomplexa</taxon>
        <taxon>Aconoidasida</taxon>
        <taxon>Haemosporida</taxon>
        <taxon>Plasmodiidae</taxon>
        <taxon>Plasmodium</taxon>
        <taxon>Plasmodium (Plasmodium)</taxon>
    </lineage>
</organism>
<proteinExistence type="predicted"/>
<evidence type="ECO:0000256" key="1">
    <source>
        <dbReference type="SAM" id="Phobius"/>
    </source>
</evidence>
<dbReference type="VEuPathDB" id="PlasmoDB:PVPAM_110062500"/>
<dbReference type="Pfam" id="PF12420">
    <property type="entry name" value="DUF3671"/>
    <property type="match status" value="2"/>
</dbReference>
<evidence type="ECO:0008006" key="4">
    <source>
        <dbReference type="Google" id="ProtNLM"/>
    </source>
</evidence>
<name>A0A1G4GSG8_PLAVI</name>
<evidence type="ECO:0000313" key="2">
    <source>
        <dbReference type="EMBL" id="SCO65528.1"/>
    </source>
</evidence>
<keyword evidence="1" id="KW-1133">Transmembrane helix</keyword>
<dbReference type="VEuPathDB" id="PlasmoDB:PVP01_0009080"/>
<feature type="transmembrane region" description="Helical" evidence="1">
    <location>
        <begin position="246"/>
        <end position="268"/>
    </location>
</feature>
<sequence>KGLENICNSKDSIYIEAYRLLAKQDLKMGLYDKNLEDNLLKHSDNGILKFDNYGSSVYDKLQKSCSNGLKIYKKQFKHKYSRKKGLKRLDCYCEKKIFDMIDILGEQPVGTSGNNGIRFIVMCLISYFNVFNYGSSVYDKLQKSCSNGLKIYKKQFKHKYSRKKGLKRLDCYCEKKIFDMIDILGEQPVGTSGNNIKLKKNIVRKLGIRAILMCLVPLIGIILPILDEIKGSSSNTILKESGIPKPVYIIYGIIFIILTYIILFSIIYTMTKVVKYHRLEAGRGKLNFREYCLFCKDIFYA</sequence>
<dbReference type="VEuPathDB" id="PlasmoDB:PVPAM_000006000"/>
<feature type="transmembrane region" description="Helical" evidence="1">
    <location>
        <begin position="206"/>
        <end position="226"/>
    </location>
</feature>
<feature type="non-terminal residue" evidence="2">
    <location>
        <position position="1"/>
    </location>
</feature>
<keyword evidence="1" id="KW-0812">Transmembrane</keyword>
<reference evidence="2 3" key="1">
    <citation type="submission" date="2016-07" db="EMBL/GenBank/DDBJ databases">
        <authorList>
            <consortium name="Pathogen Informatics"/>
        </authorList>
    </citation>
    <scope>NUCLEOTIDE SEQUENCE [LARGE SCALE GENOMIC DNA]</scope>
</reference>
<accession>A0A1G4GSG8</accession>
<dbReference type="Proteomes" id="UP000196402">
    <property type="component" value="Chromosome 3"/>
</dbReference>
<evidence type="ECO:0000313" key="3">
    <source>
        <dbReference type="Proteomes" id="UP000196402"/>
    </source>
</evidence>
<dbReference type="InterPro" id="IPR022139">
    <property type="entry name" value="Fam-L/Fam-M-like_plasmodium"/>
</dbReference>
<dbReference type="AlphaFoldDB" id="A0A1G4GSG8"/>
<dbReference type="EMBL" id="LT615241">
    <property type="protein sequence ID" value="SCO65528.1"/>
    <property type="molecule type" value="Genomic_DNA"/>
</dbReference>
<protein>
    <recommendedName>
        <fullName evidence="4">VIR protein</fullName>
    </recommendedName>
</protein>
<gene>
    <name evidence="2" type="ORF">PVT01_030034300</name>
</gene>
<dbReference type="VEuPathDB" id="PlasmoDB:PVW1_080046900"/>
<dbReference type="VEuPathDB" id="PlasmoDB:PVX_103160"/>
<keyword evidence="1" id="KW-0472">Membrane</keyword>